<dbReference type="SUPFAM" id="SSF51695">
    <property type="entry name" value="PLC-like phosphodiesterases"/>
    <property type="match status" value="1"/>
</dbReference>
<dbReference type="GO" id="GO:0008081">
    <property type="term" value="F:phosphoric diester hydrolase activity"/>
    <property type="evidence" value="ECO:0007669"/>
    <property type="project" value="InterPro"/>
</dbReference>
<dbReference type="EMBL" id="JANLCK010000010">
    <property type="protein sequence ID" value="MCS5727387.1"/>
    <property type="molecule type" value="Genomic_DNA"/>
</dbReference>
<organism evidence="2 3">
    <name type="scientific">Herbiconiux oxytropis</name>
    <dbReference type="NCBI Taxonomy" id="2970915"/>
    <lineage>
        <taxon>Bacteria</taxon>
        <taxon>Bacillati</taxon>
        <taxon>Actinomycetota</taxon>
        <taxon>Actinomycetes</taxon>
        <taxon>Micrococcales</taxon>
        <taxon>Microbacteriaceae</taxon>
        <taxon>Herbiconiux</taxon>
    </lineage>
</organism>
<dbReference type="RefSeq" id="WP_259530378.1">
    <property type="nucleotide sequence ID" value="NZ_JANLCK010000010.1"/>
</dbReference>
<proteinExistence type="predicted"/>
<dbReference type="GO" id="GO:0006629">
    <property type="term" value="P:lipid metabolic process"/>
    <property type="evidence" value="ECO:0007669"/>
    <property type="project" value="InterPro"/>
</dbReference>
<sequence>MARRRRADPGESAGRAGGGWFAPATPRILAHRGLALEVPENTIAAFEKAISAGAAYIETDVNATADGIAVAVHDPTLDRVAGRSDRIADLTLAELREVDLGGGGRFATLAEVLSAHPETRFNIDIKAEDAAAPAAAAILAAGALDRVLITSFSTKRRRATVDLLEQRPLGSRISEKQVAASASAREFVPALLAAKIGLVPLARLLLRHVDAVQIPQRIWRIRTTTPRTVRRLHAAGVEVHVWTINDPDEARHLLENGADGIVTDRVDLMLELVRTPP</sequence>
<accession>A0AA42BUX7</accession>
<dbReference type="PANTHER" id="PTHR46211:SF14">
    <property type="entry name" value="GLYCEROPHOSPHODIESTER PHOSPHODIESTERASE"/>
    <property type="match status" value="1"/>
</dbReference>
<dbReference type="PROSITE" id="PS51704">
    <property type="entry name" value="GP_PDE"/>
    <property type="match status" value="1"/>
</dbReference>
<dbReference type="AlphaFoldDB" id="A0AA42BUX7"/>
<name>A0AA42BUX7_9MICO</name>
<feature type="domain" description="GP-PDE" evidence="1">
    <location>
        <begin position="26"/>
        <end position="273"/>
    </location>
</feature>
<dbReference type="InterPro" id="IPR030395">
    <property type="entry name" value="GP_PDE_dom"/>
</dbReference>
<protein>
    <submittedName>
        <fullName evidence="2">Glycerophosphodiester phosphodiesterase family protein</fullName>
    </submittedName>
</protein>
<gene>
    <name evidence="2" type="ORF">N1028_15940</name>
</gene>
<dbReference type="PANTHER" id="PTHR46211">
    <property type="entry name" value="GLYCEROPHOSPHORYL DIESTER PHOSPHODIESTERASE"/>
    <property type="match status" value="1"/>
</dbReference>
<reference evidence="2" key="1">
    <citation type="submission" date="2022-08" db="EMBL/GenBank/DDBJ databases">
        <authorList>
            <person name="Deng Y."/>
            <person name="Han X.-F."/>
            <person name="Zhang Y.-Q."/>
        </authorList>
    </citation>
    <scope>NUCLEOTIDE SEQUENCE</scope>
    <source>
        <strain evidence="2">CPCC 203407</strain>
    </source>
</reference>
<dbReference type="Gene3D" id="3.20.20.190">
    <property type="entry name" value="Phosphatidylinositol (PI) phosphodiesterase"/>
    <property type="match status" value="1"/>
</dbReference>
<dbReference type="Pfam" id="PF03009">
    <property type="entry name" value="GDPD"/>
    <property type="match status" value="1"/>
</dbReference>
<dbReference type="Proteomes" id="UP001165587">
    <property type="component" value="Unassembled WGS sequence"/>
</dbReference>
<keyword evidence="3" id="KW-1185">Reference proteome</keyword>
<dbReference type="InterPro" id="IPR017946">
    <property type="entry name" value="PLC-like_Pdiesterase_TIM-brl"/>
</dbReference>
<evidence type="ECO:0000259" key="1">
    <source>
        <dbReference type="PROSITE" id="PS51704"/>
    </source>
</evidence>
<comment type="caution">
    <text evidence="2">The sequence shown here is derived from an EMBL/GenBank/DDBJ whole genome shotgun (WGS) entry which is preliminary data.</text>
</comment>
<evidence type="ECO:0000313" key="3">
    <source>
        <dbReference type="Proteomes" id="UP001165587"/>
    </source>
</evidence>
<evidence type="ECO:0000313" key="2">
    <source>
        <dbReference type="EMBL" id="MCS5727387.1"/>
    </source>
</evidence>